<dbReference type="Gene3D" id="3.40.605.10">
    <property type="entry name" value="Aldehyde Dehydrogenase, Chain A, domain 1"/>
    <property type="match status" value="1"/>
</dbReference>
<dbReference type="SUPFAM" id="SSF53720">
    <property type="entry name" value="ALDH-like"/>
    <property type="match status" value="1"/>
</dbReference>
<dbReference type="OrthoDB" id="9812625at2"/>
<dbReference type="Gene3D" id="3.40.309.10">
    <property type="entry name" value="Aldehyde Dehydrogenase, Chain A, domain 2"/>
    <property type="match status" value="1"/>
</dbReference>
<evidence type="ECO:0000313" key="4">
    <source>
        <dbReference type="EMBL" id="TWT49106.1"/>
    </source>
</evidence>
<dbReference type="InterPro" id="IPR015590">
    <property type="entry name" value="Aldehyde_DH_dom"/>
</dbReference>
<dbReference type="Proteomes" id="UP000316598">
    <property type="component" value="Unassembled WGS sequence"/>
</dbReference>
<keyword evidence="5" id="KW-1185">Reference proteome</keyword>
<keyword evidence="2 4" id="KW-0560">Oxidoreductase</keyword>
<dbReference type="GO" id="GO:0008886">
    <property type="term" value="F:glyceraldehyde-3-phosphate dehydrogenase (NADP+) (non-phosphorylating) activity"/>
    <property type="evidence" value="ECO:0007669"/>
    <property type="project" value="UniProtKB-EC"/>
</dbReference>
<name>A0A5C5WDS8_9BACT</name>
<sequence length="465" mass="49393">MPDRSWTQATVHARCQTLSHVAGRLADMSDSLIASCSSNQRIDPVETITAELFPLCAALKWIGKNGPKVLRSKRLGAIGRPAWLWGVHSQVHRQPMGQVLILAAWNYPLLLPGVQAAQALAAGNRVLLKPAVGCEAATLLLVEAFTDAGVPREFISVLDSSNESAISAIDQGVDLIVLTGGVTTGQKVMAQAARTLTPVIMELSGCDGVIVTADADLDRAADSIVFGMQFNSGATCIAPRRLIAVDATMDALIPRLRERLQDAGEVCVHPSAAETVCDTIAKSVASGCVDLLEHFDETALRSKGRIRPVILDGANGHTATASSDLFAPVISLIRVQDMNEAIRVINDCRFRLAASVFGPLDRASEVADQLQVGTVVINDLIVPTADPRLPFGGRGASGFGVTRGAEGLLAMTTPKVVARRYGKLMPHLKPRQSGDQATLTAALTLMHGSGWKKRLSALRQMAKRG</sequence>
<evidence type="ECO:0000259" key="3">
    <source>
        <dbReference type="Pfam" id="PF00171"/>
    </source>
</evidence>
<proteinExistence type="inferred from homology"/>
<dbReference type="InterPro" id="IPR016162">
    <property type="entry name" value="Ald_DH_N"/>
</dbReference>
<dbReference type="Pfam" id="PF00171">
    <property type="entry name" value="Aldedh"/>
    <property type="match status" value="1"/>
</dbReference>
<accession>A0A5C5WDS8</accession>
<organism evidence="4 5">
    <name type="scientific">Rubripirellula amarantea</name>
    <dbReference type="NCBI Taxonomy" id="2527999"/>
    <lineage>
        <taxon>Bacteria</taxon>
        <taxon>Pseudomonadati</taxon>
        <taxon>Planctomycetota</taxon>
        <taxon>Planctomycetia</taxon>
        <taxon>Pirellulales</taxon>
        <taxon>Pirellulaceae</taxon>
        <taxon>Rubripirellula</taxon>
    </lineage>
</organism>
<dbReference type="RefSeq" id="WP_146516677.1">
    <property type="nucleotide sequence ID" value="NZ_SJPI01000003.1"/>
</dbReference>
<gene>
    <name evidence="4" type="primary">gapN</name>
    <name evidence="4" type="ORF">Pla22_42980</name>
</gene>
<reference evidence="4 5" key="1">
    <citation type="submission" date="2019-02" db="EMBL/GenBank/DDBJ databases">
        <title>Deep-cultivation of Planctomycetes and their phenomic and genomic characterization uncovers novel biology.</title>
        <authorList>
            <person name="Wiegand S."/>
            <person name="Jogler M."/>
            <person name="Boedeker C."/>
            <person name="Pinto D."/>
            <person name="Vollmers J."/>
            <person name="Rivas-Marin E."/>
            <person name="Kohn T."/>
            <person name="Peeters S.H."/>
            <person name="Heuer A."/>
            <person name="Rast P."/>
            <person name="Oberbeckmann S."/>
            <person name="Bunk B."/>
            <person name="Jeske O."/>
            <person name="Meyerdierks A."/>
            <person name="Storesund J.E."/>
            <person name="Kallscheuer N."/>
            <person name="Luecker S."/>
            <person name="Lage O.M."/>
            <person name="Pohl T."/>
            <person name="Merkel B.J."/>
            <person name="Hornburger P."/>
            <person name="Mueller R.-W."/>
            <person name="Bruemmer F."/>
            <person name="Labrenz M."/>
            <person name="Spormann A.M."/>
            <person name="Op Den Camp H."/>
            <person name="Overmann J."/>
            <person name="Amann R."/>
            <person name="Jetten M.S.M."/>
            <person name="Mascher T."/>
            <person name="Medema M.H."/>
            <person name="Devos D.P."/>
            <person name="Kaster A.-K."/>
            <person name="Ovreas L."/>
            <person name="Rohde M."/>
            <person name="Galperin M.Y."/>
            <person name="Jogler C."/>
        </authorList>
    </citation>
    <scope>NUCLEOTIDE SEQUENCE [LARGE SCALE GENOMIC DNA]</scope>
    <source>
        <strain evidence="4 5">Pla22</strain>
    </source>
</reference>
<dbReference type="EMBL" id="SJPI01000003">
    <property type="protein sequence ID" value="TWT49106.1"/>
    <property type="molecule type" value="Genomic_DNA"/>
</dbReference>
<dbReference type="AlphaFoldDB" id="A0A5C5WDS8"/>
<evidence type="ECO:0000256" key="1">
    <source>
        <dbReference type="ARBA" id="ARBA00009986"/>
    </source>
</evidence>
<comment type="similarity">
    <text evidence="1">Belongs to the aldehyde dehydrogenase family.</text>
</comment>
<evidence type="ECO:0000313" key="5">
    <source>
        <dbReference type="Proteomes" id="UP000316598"/>
    </source>
</evidence>
<dbReference type="PANTHER" id="PTHR42804">
    <property type="entry name" value="ALDEHYDE DEHYDROGENASE"/>
    <property type="match status" value="1"/>
</dbReference>
<comment type="caution">
    <text evidence="4">The sequence shown here is derived from an EMBL/GenBank/DDBJ whole genome shotgun (WGS) entry which is preliminary data.</text>
</comment>
<dbReference type="InterPro" id="IPR016163">
    <property type="entry name" value="Ald_DH_C"/>
</dbReference>
<protein>
    <submittedName>
        <fullName evidence="4">NADP-dependent glyceraldehyde-3-phosphate dehydrogenase</fullName>
        <ecNumber evidence="4">1.2.1.9</ecNumber>
    </submittedName>
</protein>
<dbReference type="PANTHER" id="PTHR42804:SF1">
    <property type="entry name" value="ALDEHYDE DEHYDROGENASE-RELATED"/>
    <property type="match status" value="1"/>
</dbReference>
<dbReference type="InterPro" id="IPR016161">
    <property type="entry name" value="Ald_DH/histidinol_DH"/>
</dbReference>
<dbReference type="EC" id="1.2.1.9" evidence="4"/>
<feature type="domain" description="Aldehyde dehydrogenase" evidence="3">
    <location>
        <begin position="4"/>
        <end position="417"/>
    </location>
</feature>
<evidence type="ECO:0000256" key="2">
    <source>
        <dbReference type="ARBA" id="ARBA00023002"/>
    </source>
</evidence>